<keyword evidence="4 8" id="KW-0297">G-protein coupled receptor</keyword>
<feature type="transmembrane region" description="Helical" evidence="9">
    <location>
        <begin position="30"/>
        <end position="52"/>
    </location>
</feature>
<comment type="similarity">
    <text evidence="8">Belongs to the G-protein coupled receptor 1 family.</text>
</comment>
<organism evidence="11 12">
    <name type="scientific">Mytilus coruscus</name>
    <name type="common">Sea mussel</name>
    <dbReference type="NCBI Taxonomy" id="42192"/>
    <lineage>
        <taxon>Eukaryota</taxon>
        <taxon>Metazoa</taxon>
        <taxon>Spiralia</taxon>
        <taxon>Lophotrochozoa</taxon>
        <taxon>Mollusca</taxon>
        <taxon>Bivalvia</taxon>
        <taxon>Autobranchia</taxon>
        <taxon>Pteriomorphia</taxon>
        <taxon>Mytilida</taxon>
        <taxon>Mytiloidea</taxon>
        <taxon>Mytilidae</taxon>
        <taxon>Mytilinae</taxon>
        <taxon>Mytilus</taxon>
    </lineage>
</organism>
<proteinExistence type="inferred from homology"/>
<dbReference type="Gene3D" id="1.20.1070.10">
    <property type="entry name" value="Rhodopsin 7-helix transmembrane proteins"/>
    <property type="match status" value="1"/>
</dbReference>
<dbReference type="AlphaFoldDB" id="A0A6J8EI91"/>
<evidence type="ECO:0000256" key="1">
    <source>
        <dbReference type="ARBA" id="ARBA00004141"/>
    </source>
</evidence>
<comment type="subcellular location">
    <subcellularLocation>
        <location evidence="1">Membrane</location>
        <topology evidence="1">Multi-pass membrane protein</topology>
    </subcellularLocation>
</comment>
<keyword evidence="5 9" id="KW-0472">Membrane</keyword>
<keyword evidence="12" id="KW-1185">Reference proteome</keyword>
<dbReference type="InterPro" id="IPR017452">
    <property type="entry name" value="GPCR_Rhodpsn_7TM"/>
</dbReference>
<feature type="transmembrane region" description="Helical" evidence="9">
    <location>
        <begin position="162"/>
        <end position="186"/>
    </location>
</feature>
<dbReference type="PRINTS" id="PR00237">
    <property type="entry name" value="GPCRRHODOPSN"/>
</dbReference>
<reference evidence="11 12" key="1">
    <citation type="submission" date="2020-06" db="EMBL/GenBank/DDBJ databases">
        <authorList>
            <person name="Li R."/>
            <person name="Bekaert M."/>
        </authorList>
    </citation>
    <scope>NUCLEOTIDE SEQUENCE [LARGE SCALE GENOMIC DNA]</scope>
    <source>
        <strain evidence="12">wild</strain>
    </source>
</reference>
<evidence type="ECO:0000259" key="10">
    <source>
        <dbReference type="PROSITE" id="PS50262"/>
    </source>
</evidence>
<protein>
    <recommendedName>
        <fullName evidence="10">G-protein coupled receptors family 1 profile domain-containing protein</fullName>
    </recommendedName>
</protein>
<dbReference type="Pfam" id="PF00001">
    <property type="entry name" value="7tm_1"/>
    <property type="match status" value="1"/>
</dbReference>
<name>A0A6J8EI91_MYTCO</name>
<keyword evidence="2 8" id="KW-0812">Transmembrane</keyword>
<feature type="transmembrane region" description="Helical" evidence="9">
    <location>
        <begin position="64"/>
        <end position="82"/>
    </location>
</feature>
<evidence type="ECO:0000256" key="2">
    <source>
        <dbReference type="ARBA" id="ARBA00022692"/>
    </source>
</evidence>
<evidence type="ECO:0000256" key="9">
    <source>
        <dbReference type="SAM" id="Phobius"/>
    </source>
</evidence>
<evidence type="ECO:0000256" key="6">
    <source>
        <dbReference type="ARBA" id="ARBA00023170"/>
    </source>
</evidence>
<dbReference type="EMBL" id="CACVKT020009007">
    <property type="protein sequence ID" value="CAC5419255.1"/>
    <property type="molecule type" value="Genomic_DNA"/>
</dbReference>
<feature type="domain" description="G-protein coupled receptors family 1 profile" evidence="10">
    <location>
        <begin position="1"/>
        <end position="223"/>
    </location>
</feature>
<keyword evidence="6 8" id="KW-0675">Receptor</keyword>
<evidence type="ECO:0000313" key="12">
    <source>
        <dbReference type="Proteomes" id="UP000507470"/>
    </source>
</evidence>
<dbReference type="PANTHER" id="PTHR24238:SF57">
    <property type="entry name" value="G-PROTEIN COUPLED RECEPTOR 83"/>
    <property type="match status" value="1"/>
</dbReference>
<dbReference type="Proteomes" id="UP000507470">
    <property type="component" value="Unassembled WGS sequence"/>
</dbReference>
<gene>
    <name evidence="11" type="ORF">MCOR_51622</name>
</gene>
<evidence type="ECO:0000313" key="11">
    <source>
        <dbReference type="EMBL" id="CAC5419255.1"/>
    </source>
</evidence>
<dbReference type="PANTHER" id="PTHR24238">
    <property type="entry name" value="G-PROTEIN COUPLED RECEPTOR"/>
    <property type="match status" value="1"/>
</dbReference>
<feature type="transmembrane region" description="Helical" evidence="9">
    <location>
        <begin position="103"/>
        <end position="121"/>
    </location>
</feature>
<dbReference type="PROSITE" id="PS50262">
    <property type="entry name" value="G_PROTEIN_RECEP_F1_2"/>
    <property type="match status" value="1"/>
</dbReference>
<keyword evidence="7 8" id="KW-0807">Transducer</keyword>
<sequence>MIQDMLRLVYDLFTDYYECLRIANDFIRVLLRWIYGLLRITTSTLRVVTISLRKDTSSLRIDTYSLVLSLVASVLSLTLIAYDRFFGIVFALRAHMTTRRARTSLIFIWICSAGIASPTLITRQLKVRVWSNHTEQWCDDVWPTETETIGNMTMGSMPSRTAYYVSVSVILYFFPMLIMTVAYSIIIIKLWSSTIPGEKVDRRMEALSRTRKKVSTKLMKPKK</sequence>
<dbReference type="GO" id="GO:0008188">
    <property type="term" value="F:neuropeptide receptor activity"/>
    <property type="evidence" value="ECO:0007669"/>
    <property type="project" value="TreeGrafter"/>
</dbReference>
<dbReference type="PROSITE" id="PS00237">
    <property type="entry name" value="G_PROTEIN_RECEP_F1_1"/>
    <property type="match status" value="1"/>
</dbReference>
<evidence type="ECO:0000256" key="4">
    <source>
        <dbReference type="ARBA" id="ARBA00023040"/>
    </source>
</evidence>
<evidence type="ECO:0000256" key="8">
    <source>
        <dbReference type="RuleBase" id="RU000688"/>
    </source>
</evidence>
<evidence type="ECO:0000256" key="7">
    <source>
        <dbReference type="ARBA" id="ARBA00023224"/>
    </source>
</evidence>
<evidence type="ECO:0000256" key="3">
    <source>
        <dbReference type="ARBA" id="ARBA00022989"/>
    </source>
</evidence>
<accession>A0A6J8EI91</accession>
<evidence type="ECO:0000256" key="5">
    <source>
        <dbReference type="ARBA" id="ARBA00023136"/>
    </source>
</evidence>
<dbReference type="OrthoDB" id="5975505at2759"/>
<keyword evidence="3 9" id="KW-1133">Transmembrane helix</keyword>
<dbReference type="GO" id="GO:0005886">
    <property type="term" value="C:plasma membrane"/>
    <property type="evidence" value="ECO:0007669"/>
    <property type="project" value="TreeGrafter"/>
</dbReference>
<dbReference type="InterPro" id="IPR000276">
    <property type="entry name" value="GPCR_Rhodpsn"/>
</dbReference>
<dbReference type="SUPFAM" id="SSF81321">
    <property type="entry name" value="Family A G protein-coupled receptor-like"/>
    <property type="match status" value="1"/>
</dbReference>